<name>I3EHC2_NEMP3</name>
<feature type="domain" description="AAA+ ATPase" evidence="3">
    <location>
        <begin position="251"/>
        <end position="432"/>
    </location>
</feature>
<dbReference type="GO" id="GO:0016887">
    <property type="term" value="F:ATP hydrolysis activity"/>
    <property type="evidence" value="ECO:0007669"/>
    <property type="project" value="InterPro"/>
</dbReference>
<dbReference type="EMBL" id="GL870878">
    <property type="protein sequence ID" value="EIJ88619.1"/>
    <property type="molecule type" value="Genomic_DNA"/>
</dbReference>
<accession>I3EHC2</accession>
<dbReference type="VEuPathDB" id="MicrosporidiaDB:NEQG_01309"/>
<dbReference type="Proteomes" id="UP000002872">
    <property type="component" value="Unassembled WGS sequence"/>
</dbReference>
<dbReference type="SMART" id="SM00382">
    <property type="entry name" value="AAA"/>
    <property type="match status" value="1"/>
</dbReference>
<dbReference type="InterPro" id="IPR003959">
    <property type="entry name" value="ATPase_AAA_core"/>
</dbReference>
<keyword evidence="2" id="KW-0472">Membrane</keyword>
<feature type="transmembrane region" description="Helical" evidence="2">
    <location>
        <begin position="152"/>
        <end position="174"/>
    </location>
</feature>
<feature type="compositionally biased region" description="Basic and acidic residues" evidence="1">
    <location>
        <begin position="67"/>
        <end position="82"/>
    </location>
</feature>
<organism evidence="4 5">
    <name type="scientific">Nematocida parisii (strain ERTm3)</name>
    <name type="common">Nematode killer fungus</name>
    <dbReference type="NCBI Taxonomy" id="935791"/>
    <lineage>
        <taxon>Eukaryota</taxon>
        <taxon>Fungi</taxon>
        <taxon>Fungi incertae sedis</taxon>
        <taxon>Microsporidia</taxon>
        <taxon>Nematocida</taxon>
    </lineage>
</organism>
<dbReference type="AlphaFoldDB" id="I3EHC2"/>
<reference evidence="4" key="1">
    <citation type="submission" date="2011-01" db="EMBL/GenBank/DDBJ databases">
        <title>The Genome Sequence of Nematocida parisii strain ERTm3.</title>
        <authorList>
            <consortium name="The Broad Institute Genome Sequencing Platform"/>
            <consortium name="The Broad Institute Genome Sequencing Center for Infectious Disease"/>
            <person name="Cuomo C."/>
            <person name="Troemel E."/>
            <person name="Young S.K."/>
            <person name="Zeng Q."/>
            <person name="Gargeya S."/>
            <person name="Fitzgerald M."/>
            <person name="Haas B."/>
            <person name="Abouelleil A."/>
            <person name="Alvarado L."/>
            <person name="Arachchi H.M."/>
            <person name="Berlin A."/>
            <person name="Chapman S.B."/>
            <person name="Gearin G."/>
            <person name="Goldberg J."/>
            <person name="Griggs A."/>
            <person name="Gujja S."/>
            <person name="Hansen M."/>
            <person name="Heiman D."/>
            <person name="Howarth C."/>
            <person name="Larimer J."/>
            <person name="Lui A."/>
            <person name="MacDonald P.J.P."/>
            <person name="McCowen C."/>
            <person name="Montmayeur A."/>
            <person name="Murphy C."/>
            <person name="Neiman D."/>
            <person name="Pearson M."/>
            <person name="Priest M."/>
            <person name="Roberts A."/>
            <person name="Saif S."/>
            <person name="Shea T."/>
            <person name="Sisk P."/>
            <person name="Stolte C."/>
            <person name="Sykes S."/>
            <person name="Wortman J."/>
            <person name="Nusbaum C."/>
            <person name="Birren B."/>
        </authorList>
    </citation>
    <scope>NUCLEOTIDE SEQUENCE</scope>
    <source>
        <strain evidence="4">ERTm3</strain>
    </source>
</reference>
<feature type="compositionally biased region" description="Basic and acidic residues" evidence="1">
    <location>
        <begin position="89"/>
        <end position="99"/>
    </location>
</feature>
<dbReference type="InterPro" id="IPR027417">
    <property type="entry name" value="P-loop_NTPase"/>
</dbReference>
<dbReference type="PANTHER" id="PTHR23074:SF83">
    <property type="entry name" value="VACUOLAR PROTEIN SORTING-ASSOCIATED PROTEIN 4A"/>
    <property type="match status" value="1"/>
</dbReference>
<dbReference type="OrthoDB" id="39734at2759"/>
<feature type="region of interest" description="Disordered" evidence="1">
    <location>
        <begin position="1"/>
        <end position="50"/>
    </location>
</feature>
<evidence type="ECO:0000313" key="4">
    <source>
        <dbReference type="EMBL" id="EIJ88619.1"/>
    </source>
</evidence>
<dbReference type="SUPFAM" id="SSF52540">
    <property type="entry name" value="P-loop containing nucleoside triphosphate hydrolases"/>
    <property type="match status" value="1"/>
</dbReference>
<keyword evidence="2" id="KW-1133">Transmembrane helix</keyword>
<dbReference type="InterPro" id="IPR003593">
    <property type="entry name" value="AAA+_ATPase"/>
</dbReference>
<dbReference type="InterPro" id="IPR050304">
    <property type="entry name" value="MT-severing_AAA_ATPase"/>
</dbReference>
<evidence type="ECO:0000259" key="3">
    <source>
        <dbReference type="SMART" id="SM00382"/>
    </source>
</evidence>
<dbReference type="Gene3D" id="3.40.50.300">
    <property type="entry name" value="P-loop containing nucleotide triphosphate hydrolases"/>
    <property type="match status" value="1"/>
</dbReference>
<feature type="compositionally biased region" description="Polar residues" evidence="1">
    <location>
        <begin position="106"/>
        <end position="121"/>
    </location>
</feature>
<dbReference type="HOGENOM" id="CLU_028980_0_0_1"/>
<dbReference type="InParanoid" id="I3EHC2"/>
<feature type="region of interest" description="Disordered" evidence="1">
    <location>
        <begin position="62"/>
        <end position="136"/>
    </location>
</feature>
<keyword evidence="5" id="KW-1185">Reference proteome</keyword>
<dbReference type="PANTHER" id="PTHR23074">
    <property type="entry name" value="AAA DOMAIN-CONTAINING"/>
    <property type="match status" value="1"/>
</dbReference>
<dbReference type="Pfam" id="PF00004">
    <property type="entry name" value="AAA"/>
    <property type="match status" value="1"/>
</dbReference>
<proteinExistence type="predicted"/>
<sequence length="506" mass="57935">MKNSSAYEGEQSKNFLNNAHIENSEVLLRSMEERRTKSTNLTNTKEENKSIIDMQRAVIDNADVADGGDKDANKNEDLKKDENENEDEENKKNKENKEQEADEPSTGRNFIPNRNNAQQTPPMFAQRGMPAQNRRPPVYPNMPPKAPLKSPISLQTIATIIMIIFFSASLYFLFKTHGGQGGMTNGASKKDSYFMKNFDELADRYRRLKPSQCKQSAYYGLDEQFNSYIKLILPYIEGGENSASLCGDRMLTKNLMVYGMPGTGKSFFARKLFLLTALNIKAEKLKKKYLVKNLNIKNKKNAHSIIRELYDCDDTIELYQIDSGMFLNKLVGESEEAFRVFKEFIEWRQKTIPVFVFIDEAESVFSTRKSSDTGGGGQIALNLKTMWLTWLDGIQAKEESRKFLIAATNFYESIDDALKRRFESKLGIPLSVKSDRKTLLEKELFKTKVVDVRDRVDKNKILAETEGIQGNDMMKIVYDLKKKKNSTKTPVSLKKALNHIQKHKKY</sequence>
<evidence type="ECO:0000256" key="2">
    <source>
        <dbReference type="SAM" id="Phobius"/>
    </source>
</evidence>
<feature type="compositionally biased region" description="Polar residues" evidence="1">
    <location>
        <begin position="1"/>
        <end position="21"/>
    </location>
</feature>
<gene>
    <name evidence="4" type="ORF">NEQG_01309</name>
</gene>
<dbReference type="STRING" id="935791.I3EHC2"/>
<evidence type="ECO:0000256" key="1">
    <source>
        <dbReference type="SAM" id="MobiDB-lite"/>
    </source>
</evidence>
<evidence type="ECO:0000313" key="5">
    <source>
        <dbReference type="Proteomes" id="UP000002872"/>
    </source>
</evidence>
<keyword evidence="2" id="KW-0812">Transmembrane</keyword>
<protein>
    <recommendedName>
        <fullName evidence="3">AAA+ ATPase domain-containing protein</fullName>
    </recommendedName>
</protein>
<dbReference type="GO" id="GO:0005524">
    <property type="term" value="F:ATP binding"/>
    <property type="evidence" value="ECO:0007669"/>
    <property type="project" value="InterPro"/>
</dbReference>
<dbReference type="OMA" id="FIEWRQK"/>